<dbReference type="Proteomes" id="UP001060085">
    <property type="component" value="Linkage Group LG01"/>
</dbReference>
<reference evidence="2" key="1">
    <citation type="journal article" date="2023" name="Nat. Plants">
        <title>Single-cell RNA sequencing provides a high-resolution roadmap for understanding the multicellular compartmentation of specialized metabolism.</title>
        <authorList>
            <person name="Sun S."/>
            <person name="Shen X."/>
            <person name="Li Y."/>
            <person name="Li Y."/>
            <person name="Wang S."/>
            <person name="Li R."/>
            <person name="Zhang H."/>
            <person name="Shen G."/>
            <person name="Guo B."/>
            <person name="Wei J."/>
            <person name="Xu J."/>
            <person name="St-Pierre B."/>
            <person name="Chen S."/>
            <person name="Sun C."/>
        </authorList>
    </citation>
    <scope>NUCLEOTIDE SEQUENCE [LARGE SCALE GENOMIC DNA]</scope>
</reference>
<sequence>MSIRNKARSNKKKKKKKKGKSLTGAWDQDSSESEGEEKANMCFMTLENEVQSSPSNFSILTDDDPNSILIEMYDEFKKISKRNKELKNKIDDLLNGNSKLVCENKTLLKSLEVLKNEKDFSNKEFQKLIIKNKNICEKVLSLEKCMVDYNDLKKNSE</sequence>
<evidence type="ECO:0000313" key="2">
    <source>
        <dbReference type="Proteomes" id="UP001060085"/>
    </source>
</evidence>
<evidence type="ECO:0000313" key="1">
    <source>
        <dbReference type="EMBL" id="KAI5682901.1"/>
    </source>
</evidence>
<organism evidence="1 2">
    <name type="scientific">Catharanthus roseus</name>
    <name type="common">Madagascar periwinkle</name>
    <name type="synonym">Vinca rosea</name>
    <dbReference type="NCBI Taxonomy" id="4058"/>
    <lineage>
        <taxon>Eukaryota</taxon>
        <taxon>Viridiplantae</taxon>
        <taxon>Streptophyta</taxon>
        <taxon>Embryophyta</taxon>
        <taxon>Tracheophyta</taxon>
        <taxon>Spermatophyta</taxon>
        <taxon>Magnoliopsida</taxon>
        <taxon>eudicotyledons</taxon>
        <taxon>Gunneridae</taxon>
        <taxon>Pentapetalae</taxon>
        <taxon>asterids</taxon>
        <taxon>lamiids</taxon>
        <taxon>Gentianales</taxon>
        <taxon>Apocynaceae</taxon>
        <taxon>Rauvolfioideae</taxon>
        <taxon>Vinceae</taxon>
        <taxon>Catharanthinae</taxon>
        <taxon>Catharanthus</taxon>
    </lineage>
</organism>
<gene>
    <name evidence="1" type="ORF">M9H77_04129</name>
</gene>
<proteinExistence type="predicted"/>
<name>A0ACC0CDP1_CATRO</name>
<comment type="caution">
    <text evidence="1">The sequence shown here is derived from an EMBL/GenBank/DDBJ whole genome shotgun (WGS) entry which is preliminary data.</text>
</comment>
<protein>
    <submittedName>
        <fullName evidence="1">Uncharacterized protein</fullName>
    </submittedName>
</protein>
<accession>A0ACC0CDP1</accession>
<keyword evidence="2" id="KW-1185">Reference proteome</keyword>
<dbReference type="EMBL" id="CM044701">
    <property type="protein sequence ID" value="KAI5682901.1"/>
    <property type="molecule type" value="Genomic_DNA"/>
</dbReference>